<comment type="caution">
    <text evidence="4">The sequence shown here is derived from an EMBL/GenBank/DDBJ whole genome shotgun (WGS) entry which is preliminary data.</text>
</comment>
<dbReference type="GO" id="GO:0042273">
    <property type="term" value="P:ribosomal large subunit biogenesis"/>
    <property type="evidence" value="ECO:0007669"/>
    <property type="project" value="TreeGrafter"/>
</dbReference>
<keyword evidence="5" id="KW-1185">Reference proteome</keyword>
<feature type="compositionally biased region" description="Basic and acidic residues" evidence="2">
    <location>
        <begin position="183"/>
        <end position="193"/>
    </location>
</feature>
<dbReference type="CDD" id="cd13394">
    <property type="entry name" value="Syo1_like"/>
    <property type="match status" value="1"/>
</dbReference>
<evidence type="ECO:0000259" key="3">
    <source>
        <dbReference type="Pfam" id="PF25567"/>
    </source>
</evidence>
<dbReference type="STRING" id="177199.A0A420YAZ3"/>
<dbReference type="Pfam" id="PF25567">
    <property type="entry name" value="TPR_SYO1"/>
    <property type="match status" value="1"/>
</dbReference>
<dbReference type="InterPro" id="IPR011989">
    <property type="entry name" value="ARM-like"/>
</dbReference>
<reference evidence="4 5" key="1">
    <citation type="submission" date="2018-08" db="EMBL/GenBank/DDBJ databases">
        <title>Draft genome of the lignicolous fungus Coniochaeta pulveracea.</title>
        <authorList>
            <person name="Borstlap C.J."/>
            <person name="De Witt R.N."/>
            <person name="Botha A."/>
            <person name="Volschenk H."/>
        </authorList>
    </citation>
    <scope>NUCLEOTIDE SEQUENCE [LARGE SCALE GENOMIC DNA]</scope>
    <source>
        <strain evidence="4 5">CAB683</strain>
    </source>
</reference>
<evidence type="ECO:0000256" key="2">
    <source>
        <dbReference type="SAM" id="MobiDB-lite"/>
    </source>
</evidence>
<gene>
    <name evidence="4" type="ORF">DL546_007181</name>
</gene>
<dbReference type="PANTHER" id="PTHR13347:SF1">
    <property type="entry name" value="HEAT REPEAT-CONTAINING PROTEIN 3"/>
    <property type="match status" value="1"/>
</dbReference>
<accession>A0A420YAZ3</accession>
<dbReference type="SUPFAM" id="SSF48371">
    <property type="entry name" value="ARM repeat"/>
    <property type="match status" value="1"/>
</dbReference>
<dbReference type="InterPro" id="IPR016024">
    <property type="entry name" value="ARM-type_fold"/>
</dbReference>
<dbReference type="PANTHER" id="PTHR13347">
    <property type="entry name" value="HEAT REPEAT-CONTAINING PROTEIN 3"/>
    <property type="match status" value="1"/>
</dbReference>
<dbReference type="EMBL" id="QVQW01000024">
    <property type="protein sequence ID" value="RKU45065.1"/>
    <property type="molecule type" value="Genomic_DNA"/>
</dbReference>
<feature type="compositionally biased region" description="Acidic residues" evidence="2">
    <location>
        <begin position="194"/>
        <end position="223"/>
    </location>
</feature>
<comment type="similarity">
    <text evidence="1">Belongs to the nuclear import and ribosome assembly adapter family.</text>
</comment>
<proteinExistence type="inferred from homology"/>
<feature type="domain" description="SYO1-like TPR repeats" evidence="3">
    <location>
        <begin position="278"/>
        <end position="514"/>
    </location>
</feature>
<feature type="region of interest" description="Disordered" evidence="2">
    <location>
        <begin position="164"/>
        <end position="223"/>
    </location>
</feature>
<dbReference type="AlphaFoldDB" id="A0A420YAZ3"/>
<dbReference type="OrthoDB" id="288703at2759"/>
<dbReference type="GO" id="GO:0006606">
    <property type="term" value="P:protein import into nucleus"/>
    <property type="evidence" value="ECO:0007669"/>
    <property type="project" value="TreeGrafter"/>
</dbReference>
<evidence type="ECO:0000313" key="5">
    <source>
        <dbReference type="Proteomes" id="UP000275385"/>
    </source>
</evidence>
<dbReference type="Gene3D" id="1.25.10.10">
    <property type="entry name" value="Leucine-rich Repeat Variant"/>
    <property type="match status" value="2"/>
</dbReference>
<dbReference type="Proteomes" id="UP000275385">
    <property type="component" value="Unassembled WGS sequence"/>
</dbReference>
<dbReference type="InterPro" id="IPR057990">
    <property type="entry name" value="TPR_SYO1"/>
</dbReference>
<sequence length="517" mass="56941">MAASLASLIGILGVARDEIVRAVVANRTILRLLFFLVTYTSTPSELLADVLSALMSLSEDNLEFGQALVDDQETHCYTHLLKLKESGSIEAMLACGVLHNVYNSLQWHDNSPGLENATDALLVPAITKVLEQTDLRQGSNPADILQIAFEVLASIGADFQSALEKENKQGGKKPKKADAQVMDGDHNTDRMDMDEPMDDNVADESGDENEEGEEEESDDEMDEDAMLEDLEAVTGADDAMDEDSSLDDLPTLRELIQKAAPQCIKWSQVNLDNDEAIAVQSHALSALNNIAWTISCFDFSDDENQGVYQTWAPVAKKIWSKVVGPILASDTADLKLATSVTSLAWATSRSLGGSTPLNGDEHRRFMTLYQAAKGLEEQERASGASEVGDQDPFQGLGVKCIGVLGQLARDPAPVELNRDIGVFILTILSGLPVTPAADVVEALNQLFDIYSEESYACDKEVFWKDNFLKHLEEIRPKVKTMVKAIDKRQFSELRDRADEALLNLDRFLRYKRKNMPK</sequence>
<dbReference type="InterPro" id="IPR052616">
    <property type="entry name" value="SYO1-like"/>
</dbReference>
<evidence type="ECO:0000313" key="4">
    <source>
        <dbReference type="EMBL" id="RKU45065.1"/>
    </source>
</evidence>
<dbReference type="GO" id="GO:0051082">
    <property type="term" value="F:unfolded protein binding"/>
    <property type="evidence" value="ECO:0007669"/>
    <property type="project" value="TreeGrafter"/>
</dbReference>
<evidence type="ECO:0000256" key="1">
    <source>
        <dbReference type="ARBA" id="ARBA00049983"/>
    </source>
</evidence>
<name>A0A420YAZ3_9PEZI</name>
<protein>
    <recommendedName>
        <fullName evidence="3">SYO1-like TPR repeats domain-containing protein</fullName>
    </recommendedName>
</protein>
<organism evidence="4 5">
    <name type="scientific">Coniochaeta pulveracea</name>
    <dbReference type="NCBI Taxonomy" id="177199"/>
    <lineage>
        <taxon>Eukaryota</taxon>
        <taxon>Fungi</taxon>
        <taxon>Dikarya</taxon>
        <taxon>Ascomycota</taxon>
        <taxon>Pezizomycotina</taxon>
        <taxon>Sordariomycetes</taxon>
        <taxon>Sordariomycetidae</taxon>
        <taxon>Coniochaetales</taxon>
        <taxon>Coniochaetaceae</taxon>
        <taxon>Coniochaeta</taxon>
    </lineage>
</organism>